<dbReference type="PANTHER" id="PTHR42791">
    <property type="entry name" value="GNAT FAMILY ACETYLTRANSFERASE"/>
    <property type="match status" value="1"/>
</dbReference>
<dbReference type="Proteomes" id="UP001310890">
    <property type="component" value="Unassembled WGS sequence"/>
</dbReference>
<gene>
    <name evidence="2" type="ORF">LTR62_001348</name>
</gene>
<dbReference type="InterPro" id="IPR000182">
    <property type="entry name" value="GNAT_dom"/>
</dbReference>
<dbReference type="EMBL" id="JAVRRL010000125">
    <property type="protein sequence ID" value="KAK5107368.1"/>
    <property type="molecule type" value="Genomic_DNA"/>
</dbReference>
<reference evidence="2" key="1">
    <citation type="submission" date="2023-08" db="EMBL/GenBank/DDBJ databases">
        <title>Black Yeasts Isolated from many extreme environments.</title>
        <authorList>
            <person name="Coleine C."/>
            <person name="Stajich J.E."/>
            <person name="Selbmann L."/>
        </authorList>
    </citation>
    <scope>NUCLEOTIDE SEQUENCE</scope>
    <source>
        <strain evidence="2">CCFEE 5401</strain>
    </source>
</reference>
<dbReference type="InterPro" id="IPR052523">
    <property type="entry name" value="Trichothecene_AcTrans"/>
</dbReference>
<evidence type="ECO:0000259" key="1">
    <source>
        <dbReference type="PROSITE" id="PS51186"/>
    </source>
</evidence>
<feature type="domain" description="N-acetyltransferase" evidence="1">
    <location>
        <begin position="71"/>
        <end position="219"/>
    </location>
</feature>
<organism evidence="2 3">
    <name type="scientific">Meristemomyces frigidus</name>
    <dbReference type="NCBI Taxonomy" id="1508187"/>
    <lineage>
        <taxon>Eukaryota</taxon>
        <taxon>Fungi</taxon>
        <taxon>Dikarya</taxon>
        <taxon>Ascomycota</taxon>
        <taxon>Pezizomycotina</taxon>
        <taxon>Dothideomycetes</taxon>
        <taxon>Dothideomycetidae</taxon>
        <taxon>Mycosphaerellales</taxon>
        <taxon>Teratosphaeriaceae</taxon>
        <taxon>Meristemomyces</taxon>
    </lineage>
</organism>
<evidence type="ECO:0000313" key="3">
    <source>
        <dbReference type="Proteomes" id="UP001310890"/>
    </source>
</evidence>
<dbReference type="PANTHER" id="PTHR42791:SF17">
    <property type="entry name" value="ACETYLTRANSFERASE, GNAT FAMILY FAMILY (AFU_ORTHOLOGUE AFUA_8G05690)"/>
    <property type="match status" value="1"/>
</dbReference>
<accession>A0AAN7YBN3</accession>
<protein>
    <recommendedName>
        <fullName evidence="1">N-acetyltransferase domain-containing protein</fullName>
    </recommendedName>
</protein>
<evidence type="ECO:0000313" key="2">
    <source>
        <dbReference type="EMBL" id="KAK5107368.1"/>
    </source>
</evidence>
<sequence length="232" mass="26272">MSEHFTIELAHVDDVPALMDIVIPCFAHIPVEQLFGNVDTPEGRGAAGKRHLRAWGDHAAESTQHPAIKCVHTDPDTGQGTIVGFAEWFVYEIPGPIEKYDGGHYLIRGAWLSEENGERAKAQSWMKPVYDARKKWLGGRRHAVLMYMCVEKTWRRRGAATMSIQWGLDRCRELGIPAWLEASEDGEPGYRRCGFEEVEKVEMDFDGEKGVFPAMMWWPPGYAEADKRPVLT</sequence>
<dbReference type="Pfam" id="PF00583">
    <property type="entry name" value="Acetyltransf_1"/>
    <property type="match status" value="1"/>
</dbReference>
<name>A0AAN7YBN3_9PEZI</name>
<comment type="caution">
    <text evidence="2">The sequence shown here is derived from an EMBL/GenBank/DDBJ whole genome shotgun (WGS) entry which is preliminary data.</text>
</comment>
<dbReference type="PROSITE" id="PS51186">
    <property type="entry name" value="GNAT"/>
    <property type="match status" value="1"/>
</dbReference>
<dbReference type="GO" id="GO:0016747">
    <property type="term" value="F:acyltransferase activity, transferring groups other than amino-acyl groups"/>
    <property type="evidence" value="ECO:0007669"/>
    <property type="project" value="InterPro"/>
</dbReference>
<dbReference type="SUPFAM" id="SSF55729">
    <property type="entry name" value="Acyl-CoA N-acyltransferases (Nat)"/>
    <property type="match status" value="1"/>
</dbReference>
<proteinExistence type="predicted"/>
<dbReference type="InterPro" id="IPR016181">
    <property type="entry name" value="Acyl_CoA_acyltransferase"/>
</dbReference>
<dbReference type="AlphaFoldDB" id="A0AAN7YBN3"/>
<dbReference type="Gene3D" id="3.40.630.30">
    <property type="match status" value="1"/>
</dbReference>